<dbReference type="CDD" id="cd17246">
    <property type="entry name" value="RMtype1_S_SonII-TRD2-CR2_like"/>
    <property type="match status" value="1"/>
</dbReference>
<dbReference type="InterPro" id="IPR044946">
    <property type="entry name" value="Restrct_endonuc_typeI_TRD_sf"/>
</dbReference>
<evidence type="ECO:0000256" key="2">
    <source>
        <dbReference type="ARBA" id="ARBA00022747"/>
    </source>
</evidence>
<comment type="caution">
    <text evidence="5">The sequence shown here is derived from an EMBL/GenBank/DDBJ whole genome shotgun (WGS) entry which is preliminary data.</text>
</comment>
<dbReference type="Gene3D" id="3.90.220.20">
    <property type="entry name" value="DNA methylase specificity domains"/>
    <property type="match status" value="2"/>
</dbReference>
<dbReference type="RefSeq" id="WP_094963227.1">
    <property type="nucleotide sequence ID" value="NZ_NOWC01000051.1"/>
</dbReference>
<dbReference type="SUPFAM" id="SSF116734">
    <property type="entry name" value="DNA methylase specificity domain"/>
    <property type="match status" value="2"/>
</dbReference>
<dbReference type="PANTHER" id="PTHR30408:SF12">
    <property type="entry name" value="TYPE I RESTRICTION ENZYME MJAVIII SPECIFICITY SUBUNIT"/>
    <property type="match status" value="1"/>
</dbReference>
<dbReference type="Gene3D" id="1.10.287.1120">
    <property type="entry name" value="Bipartite methylase S protein"/>
    <property type="match status" value="1"/>
</dbReference>
<name>A0A264VMA4_PRORE</name>
<gene>
    <name evidence="5" type="ORF">CHI95_24170</name>
</gene>
<accession>A0A264VMA4</accession>
<evidence type="ECO:0000313" key="5">
    <source>
        <dbReference type="EMBL" id="OZS72007.1"/>
    </source>
</evidence>
<dbReference type="GO" id="GO:0003677">
    <property type="term" value="F:DNA binding"/>
    <property type="evidence" value="ECO:0007669"/>
    <property type="project" value="UniProtKB-KW"/>
</dbReference>
<evidence type="ECO:0000256" key="3">
    <source>
        <dbReference type="ARBA" id="ARBA00023125"/>
    </source>
</evidence>
<dbReference type="InterPro" id="IPR000055">
    <property type="entry name" value="Restrct_endonuc_typeI_TRD"/>
</dbReference>
<evidence type="ECO:0000256" key="1">
    <source>
        <dbReference type="ARBA" id="ARBA00010923"/>
    </source>
</evidence>
<comment type="similarity">
    <text evidence="1">Belongs to the type-I restriction system S methylase family.</text>
</comment>
<reference evidence="5 6" key="1">
    <citation type="submission" date="2017-07" db="EMBL/GenBank/DDBJ databases">
        <title>blaIMP-27 on transferable plasmids in Proteus mirabilis and Providencia rettgeri.</title>
        <authorList>
            <person name="Potter R."/>
        </authorList>
    </citation>
    <scope>NUCLEOTIDE SEQUENCE [LARGE SCALE GENOMIC DNA]</scope>
    <source>
        <strain evidence="5 6">PR1</strain>
    </source>
</reference>
<dbReference type="InterPro" id="IPR052021">
    <property type="entry name" value="Type-I_RS_S_subunit"/>
</dbReference>
<organism evidence="5 6">
    <name type="scientific">Providencia rettgeri</name>
    <dbReference type="NCBI Taxonomy" id="587"/>
    <lineage>
        <taxon>Bacteria</taxon>
        <taxon>Pseudomonadati</taxon>
        <taxon>Pseudomonadota</taxon>
        <taxon>Gammaproteobacteria</taxon>
        <taxon>Enterobacterales</taxon>
        <taxon>Morganellaceae</taxon>
        <taxon>Providencia</taxon>
    </lineage>
</organism>
<dbReference type="PANTHER" id="PTHR30408">
    <property type="entry name" value="TYPE-1 RESTRICTION ENZYME ECOKI SPECIFICITY PROTEIN"/>
    <property type="match status" value="1"/>
</dbReference>
<dbReference type="EMBL" id="NOWC01000051">
    <property type="protein sequence ID" value="OZS72007.1"/>
    <property type="molecule type" value="Genomic_DNA"/>
</dbReference>
<sequence length="446" mass="50308">MAGRYKVYSEYKATDSKWLDVIPSSWKYVALKHVLSTPVTDGPHSTPVFQDDGIPFVSAEAVSGGYINFDKIRGYISEEDYAVFSQKYRPQLHDIYMIKSGATTGITAIVETEKRFNIWSPLAVMRCKNNYNPYFLLNYLRSDSFQKSVQLSWSFGTQQNIGMNTLENLVVCYPPIEEQKKIAQFLDYETSKINTLIAKQEILIELLQEKRQAVISHAVTKGLNPDVPMKDSGVEWLGEVPEHWVIKRLKHISPKIGVGLVINPSTYTRDEGVYFIFGGDVKEFEFDLSGARRISKEDSDKLIPSRLNSGDLVSVRVGFPGTTAVVPDELEGANCASIVVIRKGNFNSSWLCTAMNSRIGKQQVELVAYGAAQKQFNIADAIEFRFPVPPLEEQSEIAVFVQEMLFKFKCLQDKVAKQIFLLKERKTALISAAVTGKIDVRDWSEH</sequence>
<dbReference type="AlphaFoldDB" id="A0A264VMA4"/>
<feature type="domain" description="Type I restriction modification DNA specificity" evidence="4">
    <location>
        <begin position="50"/>
        <end position="203"/>
    </location>
</feature>
<evidence type="ECO:0000313" key="6">
    <source>
        <dbReference type="Proteomes" id="UP000216001"/>
    </source>
</evidence>
<evidence type="ECO:0000259" key="4">
    <source>
        <dbReference type="Pfam" id="PF01420"/>
    </source>
</evidence>
<keyword evidence="3" id="KW-0238">DNA-binding</keyword>
<dbReference type="GO" id="GO:0009307">
    <property type="term" value="P:DNA restriction-modification system"/>
    <property type="evidence" value="ECO:0007669"/>
    <property type="project" value="UniProtKB-KW"/>
</dbReference>
<dbReference type="Pfam" id="PF01420">
    <property type="entry name" value="Methylase_S"/>
    <property type="match status" value="1"/>
</dbReference>
<keyword evidence="2" id="KW-0680">Restriction system</keyword>
<proteinExistence type="inferred from homology"/>
<dbReference type="Proteomes" id="UP000216001">
    <property type="component" value="Unassembled WGS sequence"/>
</dbReference>
<protein>
    <recommendedName>
        <fullName evidence="4">Type I restriction modification DNA specificity domain-containing protein</fullName>
    </recommendedName>
</protein>